<dbReference type="Pfam" id="PF00076">
    <property type="entry name" value="RRM_1"/>
    <property type="match status" value="1"/>
</dbReference>
<protein>
    <submittedName>
        <fullName evidence="3">RNA-binding protein</fullName>
    </submittedName>
</protein>
<evidence type="ECO:0000256" key="1">
    <source>
        <dbReference type="SAM" id="MobiDB-lite"/>
    </source>
</evidence>
<dbReference type="Gene3D" id="3.30.70.330">
    <property type="match status" value="1"/>
</dbReference>
<dbReference type="SUPFAM" id="SSF54928">
    <property type="entry name" value="RNA-binding domain, RBD"/>
    <property type="match status" value="1"/>
</dbReference>
<dbReference type="GO" id="GO:0003723">
    <property type="term" value="F:RNA binding"/>
    <property type="evidence" value="ECO:0007669"/>
    <property type="project" value="InterPro"/>
</dbReference>
<accession>A0A556MX00</accession>
<sequence>MKLFVANLPHKLEEAELKKMLTQFGQVASVKLKTDEAGKRKGWGFIEMPVEDQAKAAIAALNEKEVHGRRITLKAAEEKEPQRRYNNFQQRNGTTGMRTVRSTETDGEFATPLLCKSLRLKI</sequence>
<proteinExistence type="predicted"/>
<name>A0A556MX00_9SPHI</name>
<evidence type="ECO:0000259" key="2">
    <source>
        <dbReference type="PROSITE" id="PS50102"/>
    </source>
</evidence>
<dbReference type="OrthoDB" id="9798855at2"/>
<dbReference type="InterPro" id="IPR000504">
    <property type="entry name" value="RRM_dom"/>
</dbReference>
<evidence type="ECO:0000313" key="4">
    <source>
        <dbReference type="Proteomes" id="UP000318733"/>
    </source>
</evidence>
<dbReference type="InterPro" id="IPR035979">
    <property type="entry name" value="RBD_domain_sf"/>
</dbReference>
<dbReference type="SMART" id="SM00360">
    <property type="entry name" value="RRM"/>
    <property type="match status" value="1"/>
</dbReference>
<dbReference type="PANTHER" id="PTHR15241:SF304">
    <property type="entry name" value="RRM DOMAIN-CONTAINING PROTEIN"/>
    <property type="match status" value="1"/>
</dbReference>
<dbReference type="EMBL" id="VLPK01000001">
    <property type="protein sequence ID" value="TSJ44405.1"/>
    <property type="molecule type" value="Genomic_DNA"/>
</dbReference>
<organism evidence="3 4">
    <name type="scientific">Mucilaginibacter corticis</name>
    <dbReference type="NCBI Taxonomy" id="2597670"/>
    <lineage>
        <taxon>Bacteria</taxon>
        <taxon>Pseudomonadati</taxon>
        <taxon>Bacteroidota</taxon>
        <taxon>Sphingobacteriia</taxon>
        <taxon>Sphingobacteriales</taxon>
        <taxon>Sphingobacteriaceae</taxon>
        <taxon>Mucilaginibacter</taxon>
    </lineage>
</organism>
<dbReference type="InterPro" id="IPR012677">
    <property type="entry name" value="Nucleotide-bd_a/b_plait_sf"/>
</dbReference>
<dbReference type="Proteomes" id="UP000318733">
    <property type="component" value="Unassembled WGS sequence"/>
</dbReference>
<dbReference type="PROSITE" id="PS50102">
    <property type="entry name" value="RRM"/>
    <property type="match status" value="1"/>
</dbReference>
<feature type="compositionally biased region" description="Polar residues" evidence="1">
    <location>
        <begin position="84"/>
        <end position="102"/>
    </location>
</feature>
<evidence type="ECO:0000313" key="3">
    <source>
        <dbReference type="EMBL" id="TSJ44405.1"/>
    </source>
</evidence>
<comment type="caution">
    <text evidence="3">The sequence shown here is derived from an EMBL/GenBank/DDBJ whole genome shotgun (WGS) entry which is preliminary data.</text>
</comment>
<gene>
    <name evidence="3" type="ORF">FO440_09560</name>
</gene>
<feature type="domain" description="RRM" evidence="2">
    <location>
        <begin position="1"/>
        <end position="78"/>
    </location>
</feature>
<feature type="region of interest" description="Disordered" evidence="1">
    <location>
        <begin position="79"/>
        <end position="104"/>
    </location>
</feature>
<keyword evidence="4" id="KW-1185">Reference proteome</keyword>
<dbReference type="PANTHER" id="PTHR15241">
    <property type="entry name" value="TRANSFORMER-2-RELATED"/>
    <property type="match status" value="1"/>
</dbReference>
<dbReference type="AlphaFoldDB" id="A0A556MX00"/>
<dbReference type="RefSeq" id="WP_144247966.1">
    <property type="nucleotide sequence ID" value="NZ_VLPK01000001.1"/>
</dbReference>
<reference evidence="3 4" key="1">
    <citation type="submission" date="2019-07" db="EMBL/GenBank/DDBJ databases">
        <authorList>
            <person name="Huq M.A."/>
        </authorList>
    </citation>
    <scope>NUCLEOTIDE SEQUENCE [LARGE SCALE GENOMIC DNA]</scope>
    <source>
        <strain evidence="3 4">MAH-19</strain>
    </source>
</reference>